<keyword evidence="3 6" id="KW-0808">Transferase</keyword>
<reference evidence="7" key="2">
    <citation type="submission" date="2022-04" db="EMBL/GenBank/DDBJ databases">
        <title>Antimicrobial genetic elements in methicillin-resistant Macrococcus armenti.</title>
        <authorList>
            <person name="Keller J.E."/>
            <person name="Schwendener S."/>
            <person name="Pantucek R."/>
            <person name="Perreten V."/>
        </authorList>
    </citation>
    <scope>NUCLEOTIDE SEQUENCE</scope>
    <source>
        <strain evidence="7">CCM 2609</strain>
    </source>
</reference>
<dbReference type="SFLD" id="SFLDS00005">
    <property type="entry name" value="Isoprenoid_Synthase_Type_I"/>
    <property type="match status" value="1"/>
</dbReference>
<reference evidence="7" key="1">
    <citation type="submission" date="2022-03" db="EMBL/GenBank/DDBJ databases">
        <authorList>
            <person name="Vrbovska V."/>
            <person name="Kovarovic V."/>
            <person name="Botka T."/>
            <person name="Pantucek R."/>
        </authorList>
    </citation>
    <scope>NUCLEOTIDE SEQUENCE</scope>
    <source>
        <strain evidence="7">CCM 2609</strain>
    </source>
</reference>
<evidence type="ECO:0000313" key="7">
    <source>
        <dbReference type="EMBL" id="UOB19661.1"/>
    </source>
</evidence>
<keyword evidence="4" id="KW-0479">Metal-binding</keyword>
<evidence type="ECO:0000256" key="3">
    <source>
        <dbReference type="ARBA" id="ARBA00022679"/>
    </source>
</evidence>
<accession>A0ABY3ZUU6</accession>
<dbReference type="Proteomes" id="UP000830343">
    <property type="component" value="Chromosome"/>
</dbReference>
<dbReference type="Pfam" id="PF00348">
    <property type="entry name" value="polyprenyl_synt"/>
    <property type="match status" value="1"/>
</dbReference>
<evidence type="ECO:0000256" key="1">
    <source>
        <dbReference type="ARBA" id="ARBA00001946"/>
    </source>
</evidence>
<sequence>MIALSYKAFLNPYIIEVEKRLYECIQSDSETINKAAHHILSSGGKRVRPMFVLLSGFLNDTQKDDLIRTAVSLELVHMASLVHDDYIDNSDMRRGNTSVHIAFDKDTAIRTGHFLLARALQNIATINNSKFHQIFSKTILEVCFGEFDQMADRFNYPVSFTAYLRRINRKTAILIEASCHLGALSSQLDEQSTYHIKQFGHCIGMSYQIIDDILDYTSDEATLGKPVGSDIRNGHITYPLMAAIANLKEQDDDKLEAVVKHLTSTSDDEVYQYIVSQVKQYGIEPAELLSRKYGDKAKYHLSQLQDSNIKDYLEEIHEKMLKRVY</sequence>
<dbReference type="PROSITE" id="PS00723">
    <property type="entry name" value="POLYPRENYL_SYNTHASE_1"/>
    <property type="match status" value="1"/>
</dbReference>
<dbReference type="EMBL" id="CP094348">
    <property type="protein sequence ID" value="UOB19661.1"/>
    <property type="molecule type" value="Genomic_DNA"/>
</dbReference>
<organism evidence="7 8">
    <name type="scientific">Macrococcus armenti</name>
    <dbReference type="NCBI Taxonomy" id="2875764"/>
    <lineage>
        <taxon>Bacteria</taxon>
        <taxon>Bacillati</taxon>
        <taxon>Bacillota</taxon>
        <taxon>Bacilli</taxon>
        <taxon>Bacillales</taxon>
        <taxon>Staphylococcaceae</taxon>
        <taxon>Macrococcus</taxon>
    </lineage>
</organism>
<dbReference type="PANTHER" id="PTHR12001:SF69">
    <property type="entry name" value="ALL TRANS-POLYPRENYL-DIPHOSPHATE SYNTHASE PDSS1"/>
    <property type="match status" value="1"/>
</dbReference>
<protein>
    <submittedName>
        <fullName evidence="7">Polyprenyl synthetase family protein</fullName>
    </submittedName>
</protein>
<dbReference type="InterPro" id="IPR054985">
    <property type="entry name" value="HxpDPsynlarge"/>
</dbReference>
<dbReference type="CDD" id="cd00685">
    <property type="entry name" value="Trans_IPPS_HT"/>
    <property type="match status" value="1"/>
</dbReference>
<keyword evidence="8" id="KW-1185">Reference proteome</keyword>
<evidence type="ECO:0000256" key="2">
    <source>
        <dbReference type="ARBA" id="ARBA00006706"/>
    </source>
</evidence>
<gene>
    <name evidence="7" type="ORF">MRZ06_06290</name>
</gene>
<evidence type="ECO:0000256" key="6">
    <source>
        <dbReference type="RuleBase" id="RU004466"/>
    </source>
</evidence>
<dbReference type="RefSeq" id="WP_243365065.1">
    <property type="nucleotide sequence ID" value="NZ_CP094348.1"/>
</dbReference>
<dbReference type="PANTHER" id="PTHR12001">
    <property type="entry name" value="GERANYLGERANYL PYROPHOSPHATE SYNTHASE"/>
    <property type="match status" value="1"/>
</dbReference>
<evidence type="ECO:0000313" key="8">
    <source>
        <dbReference type="Proteomes" id="UP000830343"/>
    </source>
</evidence>
<name>A0ABY3ZUU6_9STAP</name>
<dbReference type="InterPro" id="IPR033749">
    <property type="entry name" value="Polyprenyl_synt_CS"/>
</dbReference>
<dbReference type="PROSITE" id="PS00444">
    <property type="entry name" value="POLYPRENYL_SYNTHASE_2"/>
    <property type="match status" value="1"/>
</dbReference>
<evidence type="ECO:0000256" key="4">
    <source>
        <dbReference type="ARBA" id="ARBA00022723"/>
    </source>
</evidence>
<keyword evidence="5" id="KW-0460">Magnesium</keyword>
<comment type="cofactor">
    <cofactor evidence="1">
        <name>Mg(2+)</name>
        <dbReference type="ChEBI" id="CHEBI:18420"/>
    </cofactor>
</comment>
<dbReference type="InterPro" id="IPR008949">
    <property type="entry name" value="Isoprenoid_synthase_dom_sf"/>
</dbReference>
<dbReference type="Gene3D" id="1.10.600.10">
    <property type="entry name" value="Farnesyl Diphosphate Synthase"/>
    <property type="match status" value="1"/>
</dbReference>
<dbReference type="SUPFAM" id="SSF48576">
    <property type="entry name" value="Terpenoid synthases"/>
    <property type="match status" value="1"/>
</dbReference>
<evidence type="ECO:0000256" key="5">
    <source>
        <dbReference type="ARBA" id="ARBA00022842"/>
    </source>
</evidence>
<dbReference type="NCBIfam" id="NF045628">
    <property type="entry name" value="HxpDPsynlarge"/>
    <property type="match status" value="1"/>
</dbReference>
<proteinExistence type="inferred from homology"/>
<comment type="similarity">
    <text evidence="2 6">Belongs to the FPP/GGPP synthase family.</text>
</comment>
<dbReference type="InterPro" id="IPR000092">
    <property type="entry name" value="Polyprenyl_synt"/>
</dbReference>